<sequence>MLYKFCFLFVIFIHLIINNCCKTFFIIFFYPPLMNIFTVFFPYNFLPFMGFLILSSFFFAIISSYISFRYSFSLFFISNINSINHFFFFHSSIFSLSLFNITFLLFLFISNMLTSSSKFSCILNSSTIFLKKYSFSFCNSSFIHSSNSVICISTKMFCINFSLFFLFF</sequence>
<keyword evidence="1" id="KW-0812">Transmembrane</keyword>
<reference evidence="2" key="1">
    <citation type="submission" date="2015-04" db="EMBL/GenBank/DDBJ databases">
        <authorList>
            <consortium name="Pathogen Informatics"/>
        </authorList>
    </citation>
    <scope>NUCLEOTIDE SEQUENCE [LARGE SCALE GENOMIC DNA]</scope>
    <source>
        <strain evidence="2">8A</strain>
    </source>
</reference>
<dbReference type="Proteomes" id="UP000220797">
    <property type="component" value="Unassembled WGS sequence"/>
</dbReference>
<organism evidence="2 3">
    <name type="scientific">Plasmodium gallinaceum</name>
    <dbReference type="NCBI Taxonomy" id="5849"/>
    <lineage>
        <taxon>Eukaryota</taxon>
        <taxon>Sar</taxon>
        <taxon>Alveolata</taxon>
        <taxon>Apicomplexa</taxon>
        <taxon>Aconoidasida</taxon>
        <taxon>Haemosporida</taxon>
        <taxon>Plasmodiidae</taxon>
        <taxon>Plasmodium</taxon>
        <taxon>Plasmodium (Haemamoeba)</taxon>
    </lineage>
</organism>
<feature type="transmembrane region" description="Helical" evidence="1">
    <location>
        <begin position="45"/>
        <end position="66"/>
    </location>
</feature>
<dbReference type="VEuPathDB" id="PlasmoDB:PGAL8A_00270600"/>
<keyword evidence="1" id="KW-1133">Transmembrane helix</keyword>
<accession>A0A1J1GSQ4</accession>
<dbReference type="GeneID" id="39731237"/>
<keyword evidence="3" id="KW-1185">Reference proteome</keyword>
<evidence type="ECO:0000313" key="3">
    <source>
        <dbReference type="Proteomes" id="UP000220797"/>
    </source>
</evidence>
<feature type="transmembrane region" description="Helical" evidence="1">
    <location>
        <begin position="7"/>
        <end position="30"/>
    </location>
</feature>
<feature type="transmembrane region" description="Helical" evidence="1">
    <location>
        <begin position="87"/>
        <end position="109"/>
    </location>
</feature>
<dbReference type="EMBL" id="CVMV01000040">
    <property type="protein sequence ID" value="CRG95505.1"/>
    <property type="molecule type" value="Genomic_DNA"/>
</dbReference>
<evidence type="ECO:0000256" key="1">
    <source>
        <dbReference type="SAM" id="Phobius"/>
    </source>
</evidence>
<proteinExistence type="predicted"/>
<feature type="transmembrane region" description="Helical" evidence="1">
    <location>
        <begin position="142"/>
        <end position="167"/>
    </location>
</feature>
<comment type="caution">
    <text evidence="2">The sequence shown here is derived from an EMBL/GenBank/DDBJ whole genome shotgun (WGS) entry which is preliminary data.</text>
</comment>
<dbReference type="AlphaFoldDB" id="A0A1J1GSQ4"/>
<gene>
    <name evidence="2" type="ORF">PGAL8A_00270600</name>
</gene>
<dbReference type="RefSeq" id="XP_028528314.1">
    <property type="nucleotide sequence ID" value="XM_028671686.1"/>
</dbReference>
<name>A0A1J1GSQ4_PLAGA</name>
<evidence type="ECO:0000313" key="2">
    <source>
        <dbReference type="EMBL" id="CRG95505.1"/>
    </source>
</evidence>
<keyword evidence="1" id="KW-0472">Membrane</keyword>
<protein>
    <submittedName>
        <fullName evidence="2">Surface-associated interspersed protein (SURFIN)</fullName>
    </submittedName>
</protein>